<reference evidence="3" key="1">
    <citation type="submission" date="2016-06" db="EMBL/GenBank/DDBJ databases">
        <title>First high quality genome sequence of Plasmodium coatneyi using continuous long reads from single molecule, real-time sequencing.</title>
        <authorList>
            <person name="Chien J.-T."/>
            <person name="Pakala S.B."/>
            <person name="Geraldo J.A."/>
            <person name="Lapp S.A."/>
            <person name="Barnwell J.W."/>
            <person name="Kissinger J.C."/>
            <person name="Galinski M.R."/>
            <person name="Humphrey J.C."/>
        </authorList>
    </citation>
    <scope>NUCLEOTIDE SEQUENCE [LARGE SCALE GENOMIC DNA]</scope>
    <source>
        <strain evidence="3">Hackeri</strain>
    </source>
</reference>
<gene>
    <name evidence="2" type="ORF">PCOAH_00019710</name>
</gene>
<proteinExistence type="predicted"/>
<protein>
    <submittedName>
        <fullName evidence="2">Uncharacterized protein</fullName>
    </submittedName>
</protein>
<dbReference type="VEuPathDB" id="PlasmoDB:PCOAH_00019710"/>
<evidence type="ECO:0000313" key="3">
    <source>
        <dbReference type="Proteomes" id="UP000092716"/>
    </source>
</evidence>
<dbReference type="GeneID" id="30908697"/>
<keyword evidence="3" id="KW-1185">Reference proteome</keyword>
<sequence length="234" mass="27096">MYELLHELRHEHLRGNLLLRKENQILRNKLNYILLNFDSFIKAHITQVVAEQEWIFAHHDEEGELAQTGKGRPPVALHPAVHMLGKDTSEGDNSIGGVPKKDVDQTATGKNHQDGRAKLGLHFDYGHVSAKNEYFRQLQKYEREDYKKINNVLINMYLCNPYICSKSKEAVLSSGRSPKKVIILPQDTYRNIHKLVVAGENSDGLKLLRRVHNSVHLFFIRVKFFFSRQSSQKW</sequence>
<dbReference type="Proteomes" id="UP000092716">
    <property type="component" value="Chromosome 8"/>
</dbReference>
<dbReference type="KEGG" id="pcot:PCOAH_00019710"/>
<evidence type="ECO:0000256" key="1">
    <source>
        <dbReference type="SAM" id="MobiDB-lite"/>
    </source>
</evidence>
<feature type="region of interest" description="Disordered" evidence="1">
    <location>
        <begin position="88"/>
        <end position="112"/>
    </location>
</feature>
<organism evidence="2 3">
    <name type="scientific">Plasmodium coatneyi</name>
    <dbReference type="NCBI Taxonomy" id="208452"/>
    <lineage>
        <taxon>Eukaryota</taxon>
        <taxon>Sar</taxon>
        <taxon>Alveolata</taxon>
        <taxon>Apicomplexa</taxon>
        <taxon>Aconoidasida</taxon>
        <taxon>Haemosporida</taxon>
        <taxon>Plasmodiidae</taxon>
        <taxon>Plasmodium</taxon>
    </lineage>
</organism>
<dbReference type="EMBL" id="CP016246">
    <property type="protein sequence ID" value="ANQ07698.1"/>
    <property type="molecule type" value="Genomic_DNA"/>
</dbReference>
<dbReference type="AlphaFoldDB" id="A0A1B1DY57"/>
<accession>A0A1B1DY57</accession>
<dbReference type="RefSeq" id="XP_019914393.1">
    <property type="nucleotide sequence ID" value="XM_020058780.1"/>
</dbReference>
<evidence type="ECO:0000313" key="2">
    <source>
        <dbReference type="EMBL" id="ANQ07698.1"/>
    </source>
</evidence>
<name>A0A1B1DY57_9APIC</name>